<keyword evidence="4" id="KW-1185">Reference proteome</keyword>
<reference evidence="3 4" key="1">
    <citation type="journal article" date="2011" name="Stand. Genomic Sci.">
        <title>Complete genome sequence of the gliding, heparinolytic Pedobacter saltans type strain (113).</title>
        <authorList>
            <person name="Liolios K."/>
            <person name="Sikorski J."/>
            <person name="Lu M."/>
            <person name="Nolan M."/>
            <person name="Lapidus A."/>
            <person name="Lucas S."/>
            <person name="Hammon N."/>
            <person name="Deshpande S."/>
            <person name="Cheng J.F."/>
            <person name="Tapia R."/>
            <person name="Han C."/>
            <person name="Goodwin L."/>
            <person name="Pitluck S."/>
            <person name="Huntemann M."/>
            <person name="Ivanova N."/>
            <person name="Pagani I."/>
            <person name="Mavromatis K."/>
            <person name="Ovchinikova G."/>
            <person name="Pati A."/>
            <person name="Chen A."/>
            <person name="Palaniappan K."/>
            <person name="Land M."/>
            <person name="Hauser L."/>
            <person name="Brambilla E.M."/>
            <person name="Kotsyurbenko O."/>
            <person name="Rohde M."/>
            <person name="Tindall B.J."/>
            <person name="Abt B."/>
            <person name="Goker M."/>
            <person name="Detter J.C."/>
            <person name="Woyke T."/>
            <person name="Bristow J."/>
            <person name="Eisen J.A."/>
            <person name="Markowitz V."/>
            <person name="Hugenholtz P."/>
            <person name="Klenk H.P."/>
            <person name="Kyrpides N.C."/>
        </authorList>
    </citation>
    <scope>NUCLEOTIDE SEQUENCE [LARGE SCALE GENOMIC DNA]</scope>
    <source>
        <strain evidence="4">ATCC 51119 / DSM 12145 / JCM 21818 / LMG 10337 / NBRC 100064 / NCIMB 13643</strain>
    </source>
</reference>
<keyword evidence="1" id="KW-0472">Membrane</keyword>
<dbReference type="eggNOG" id="ENOG502ZR0P">
    <property type="taxonomic scope" value="Bacteria"/>
</dbReference>
<dbReference type="KEGG" id="psn:Pedsa_2524"/>
<feature type="transmembrane region" description="Helical" evidence="1">
    <location>
        <begin position="264"/>
        <end position="286"/>
    </location>
</feature>
<feature type="transmembrane region" description="Helical" evidence="1">
    <location>
        <begin position="298"/>
        <end position="319"/>
    </location>
</feature>
<dbReference type="AlphaFoldDB" id="F0S4Q1"/>
<feature type="transmembrane region" description="Helical" evidence="1">
    <location>
        <begin position="117"/>
        <end position="134"/>
    </location>
</feature>
<dbReference type="STRING" id="762903.Pedsa_2524"/>
<feature type="transmembrane region" description="Helical" evidence="1">
    <location>
        <begin position="238"/>
        <end position="258"/>
    </location>
</feature>
<proteinExistence type="predicted"/>
<dbReference type="EMBL" id="CP002545">
    <property type="protein sequence ID" value="ADY53069.1"/>
    <property type="molecule type" value="Genomic_DNA"/>
</dbReference>
<dbReference type="RefSeq" id="WP_013633554.1">
    <property type="nucleotide sequence ID" value="NC_015177.1"/>
</dbReference>
<reference evidence="4" key="2">
    <citation type="submission" date="2011-02" db="EMBL/GenBank/DDBJ databases">
        <title>The complete genome of Pedobacter saltans DSM 12145.</title>
        <authorList>
            <consortium name="US DOE Joint Genome Institute (JGI-PGF)"/>
            <person name="Lucas S."/>
            <person name="Copeland A."/>
            <person name="Lapidus A."/>
            <person name="Bruce D."/>
            <person name="Goodwin L."/>
            <person name="Pitluck S."/>
            <person name="Kyrpides N."/>
            <person name="Mavromatis K."/>
            <person name="Pagani I."/>
            <person name="Ivanova N."/>
            <person name="Ovchinnikova G."/>
            <person name="Lu M."/>
            <person name="Detter J.C."/>
            <person name="Han C."/>
            <person name="Land M."/>
            <person name="Hauser L."/>
            <person name="Markowitz V."/>
            <person name="Cheng J.-F."/>
            <person name="Hugenholtz P."/>
            <person name="Woyke T."/>
            <person name="Wu D."/>
            <person name="Tindall B."/>
            <person name="Pomrenke H.G."/>
            <person name="Brambilla E."/>
            <person name="Klenk H.-P."/>
            <person name="Eisen J.A."/>
        </authorList>
    </citation>
    <scope>NUCLEOTIDE SEQUENCE [LARGE SCALE GENOMIC DNA]</scope>
    <source>
        <strain evidence="4">ATCC 51119 / DSM 12145 / JCM 21818 / LMG 10337 / NBRC 100064 / NCIMB 13643</strain>
    </source>
</reference>
<dbReference type="Proteomes" id="UP000000310">
    <property type="component" value="Chromosome"/>
</dbReference>
<dbReference type="OrthoDB" id="1494583at2"/>
<dbReference type="Pfam" id="PF14093">
    <property type="entry name" value="DUF4271"/>
    <property type="match status" value="1"/>
</dbReference>
<sequence>MIFRRFLFFLFVLGTFLQGYAQTDSLTAPKDTVAQYRRSYTYVRLDSAQLAQAKHVRDSLTWMFVAPDPKRENLFVKEMLEKHIVHDHTFLHQGPKQIKKEEYKEGKLVVKYPTWEILVLIFLIICFAILRLVFGKKMSLIFQAFYDDRTFSQINKEENILSSWYFLFSYVLYSFFIGLFAYVALDRYGVPSDLKGFNLFLFVSVFFGLALAIKILGLRLLGHFFNVQKITREYVNSIYLSFFNASLLFIPLVIFFTLSVNSNIWFLWGGIAFLCLSFVLQLFRVGINILSRYKLSKFYLFLYLCTFELCPIIILIKALNI</sequence>
<organism evidence="3 4">
    <name type="scientific">Pseudopedobacter saltans (strain ATCC 51119 / DSM 12145 / JCM 21818 / CCUG 39354 / LMG 10337 / NBRC 100064 / NCIMB 13643)</name>
    <name type="common">Pedobacter saltans</name>
    <dbReference type="NCBI Taxonomy" id="762903"/>
    <lineage>
        <taxon>Bacteria</taxon>
        <taxon>Pseudomonadati</taxon>
        <taxon>Bacteroidota</taxon>
        <taxon>Sphingobacteriia</taxon>
        <taxon>Sphingobacteriales</taxon>
        <taxon>Sphingobacteriaceae</taxon>
        <taxon>Pseudopedobacter</taxon>
    </lineage>
</organism>
<keyword evidence="1" id="KW-1133">Transmembrane helix</keyword>
<evidence type="ECO:0000256" key="2">
    <source>
        <dbReference type="SAM" id="SignalP"/>
    </source>
</evidence>
<accession>F0S4Q1</accession>
<feature type="transmembrane region" description="Helical" evidence="1">
    <location>
        <begin position="197"/>
        <end position="217"/>
    </location>
</feature>
<dbReference type="InterPro" id="IPR025367">
    <property type="entry name" value="DUF4271"/>
</dbReference>
<keyword evidence="1" id="KW-0812">Transmembrane</keyword>
<evidence type="ECO:0008006" key="5">
    <source>
        <dbReference type="Google" id="ProtNLM"/>
    </source>
</evidence>
<evidence type="ECO:0000313" key="3">
    <source>
        <dbReference type="EMBL" id="ADY53069.1"/>
    </source>
</evidence>
<keyword evidence="2" id="KW-0732">Signal</keyword>
<feature type="signal peptide" evidence="2">
    <location>
        <begin position="1"/>
        <end position="21"/>
    </location>
</feature>
<protein>
    <recommendedName>
        <fullName evidence="5">DUF4271 domain-containing protein</fullName>
    </recommendedName>
</protein>
<feature type="transmembrane region" description="Helical" evidence="1">
    <location>
        <begin position="164"/>
        <end position="185"/>
    </location>
</feature>
<feature type="chain" id="PRO_5003255902" description="DUF4271 domain-containing protein" evidence="2">
    <location>
        <begin position="22"/>
        <end position="321"/>
    </location>
</feature>
<dbReference type="HOGENOM" id="CLU_073312_0_0_10"/>
<gene>
    <name evidence="3" type="ordered locus">Pedsa_2524</name>
</gene>
<evidence type="ECO:0000256" key="1">
    <source>
        <dbReference type="SAM" id="Phobius"/>
    </source>
</evidence>
<name>F0S4Q1_PSESL</name>
<evidence type="ECO:0000313" key="4">
    <source>
        <dbReference type="Proteomes" id="UP000000310"/>
    </source>
</evidence>